<reference evidence="2" key="2">
    <citation type="submission" date="2023-06" db="EMBL/GenBank/DDBJ databases">
        <authorList>
            <consortium name="Lawrence Berkeley National Laboratory"/>
            <person name="Haridas S."/>
            <person name="Hensen N."/>
            <person name="Bonometti L."/>
            <person name="Westerberg I."/>
            <person name="Brannstrom I.O."/>
            <person name="Guillou S."/>
            <person name="Cros-Aarteil S."/>
            <person name="Calhoun S."/>
            <person name="Kuo A."/>
            <person name="Mondo S."/>
            <person name="Pangilinan J."/>
            <person name="Riley R."/>
            <person name="Labutti K."/>
            <person name="Andreopoulos B."/>
            <person name="Lipzen A."/>
            <person name="Chen C."/>
            <person name="Yanf M."/>
            <person name="Daum C."/>
            <person name="Ng V."/>
            <person name="Clum A."/>
            <person name="Steindorff A."/>
            <person name="Ohm R."/>
            <person name="Martin F."/>
            <person name="Silar P."/>
            <person name="Natvig D."/>
            <person name="Lalanne C."/>
            <person name="Gautier V."/>
            <person name="Ament-Velasquez S.L."/>
            <person name="Kruys A."/>
            <person name="Hutchinson M.I."/>
            <person name="Powell A.J."/>
            <person name="Barry K."/>
            <person name="Miller A.N."/>
            <person name="Grigoriev I.V."/>
            <person name="Debuchy R."/>
            <person name="Gladieux P."/>
            <person name="Thoren M.H."/>
            <person name="Johannesson H."/>
        </authorList>
    </citation>
    <scope>NUCLEOTIDE SEQUENCE</scope>
    <source>
        <strain evidence="2">CBS 958.72</strain>
    </source>
</reference>
<dbReference type="Proteomes" id="UP001287356">
    <property type="component" value="Unassembled WGS sequence"/>
</dbReference>
<gene>
    <name evidence="2" type="ORF">B0T24DRAFT_32187</name>
</gene>
<feature type="compositionally biased region" description="Low complexity" evidence="1">
    <location>
        <begin position="160"/>
        <end position="171"/>
    </location>
</feature>
<accession>A0AAE0NKA6</accession>
<proteinExistence type="predicted"/>
<protein>
    <submittedName>
        <fullName evidence="2">Uncharacterized protein</fullName>
    </submittedName>
</protein>
<comment type="caution">
    <text evidence="2">The sequence shown here is derived from an EMBL/GenBank/DDBJ whole genome shotgun (WGS) entry which is preliminary data.</text>
</comment>
<feature type="compositionally biased region" description="Basic residues" evidence="1">
    <location>
        <begin position="147"/>
        <end position="159"/>
    </location>
</feature>
<evidence type="ECO:0000313" key="3">
    <source>
        <dbReference type="Proteomes" id="UP001287356"/>
    </source>
</evidence>
<reference evidence="2" key="1">
    <citation type="journal article" date="2023" name="Mol. Phylogenet. Evol.">
        <title>Genome-scale phylogeny and comparative genomics of the fungal order Sordariales.</title>
        <authorList>
            <person name="Hensen N."/>
            <person name="Bonometti L."/>
            <person name="Westerberg I."/>
            <person name="Brannstrom I.O."/>
            <person name="Guillou S."/>
            <person name="Cros-Aarteil S."/>
            <person name="Calhoun S."/>
            <person name="Haridas S."/>
            <person name="Kuo A."/>
            <person name="Mondo S."/>
            <person name="Pangilinan J."/>
            <person name="Riley R."/>
            <person name="LaButti K."/>
            <person name="Andreopoulos B."/>
            <person name="Lipzen A."/>
            <person name="Chen C."/>
            <person name="Yan M."/>
            <person name="Daum C."/>
            <person name="Ng V."/>
            <person name="Clum A."/>
            <person name="Steindorff A."/>
            <person name="Ohm R.A."/>
            <person name="Martin F."/>
            <person name="Silar P."/>
            <person name="Natvig D.O."/>
            <person name="Lalanne C."/>
            <person name="Gautier V."/>
            <person name="Ament-Velasquez S.L."/>
            <person name="Kruys A."/>
            <person name="Hutchinson M.I."/>
            <person name="Powell A.J."/>
            <person name="Barry K."/>
            <person name="Miller A.N."/>
            <person name="Grigoriev I.V."/>
            <person name="Debuchy R."/>
            <person name="Gladieux P."/>
            <person name="Hiltunen Thoren M."/>
            <person name="Johannesson H."/>
        </authorList>
    </citation>
    <scope>NUCLEOTIDE SEQUENCE</scope>
    <source>
        <strain evidence="2">CBS 958.72</strain>
    </source>
</reference>
<name>A0AAE0NKA6_9PEZI</name>
<keyword evidence="3" id="KW-1185">Reference proteome</keyword>
<dbReference type="PROSITE" id="PS51257">
    <property type="entry name" value="PROKAR_LIPOPROTEIN"/>
    <property type="match status" value="1"/>
</dbReference>
<organism evidence="2 3">
    <name type="scientific">Lasiosphaeria ovina</name>
    <dbReference type="NCBI Taxonomy" id="92902"/>
    <lineage>
        <taxon>Eukaryota</taxon>
        <taxon>Fungi</taxon>
        <taxon>Dikarya</taxon>
        <taxon>Ascomycota</taxon>
        <taxon>Pezizomycotina</taxon>
        <taxon>Sordariomycetes</taxon>
        <taxon>Sordariomycetidae</taxon>
        <taxon>Sordariales</taxon>
        <taxon>Lasiosphaeriaceae</taxon>
        <taxon>Lasiosphaeria</taxon>
    </lineage>
</organism>
<feature type="region of interest" description="Disordered" evidence="1">
    <location>
        <begin position="146"/>
        <end position="171"/>
    </location>
</feature>
<dbReference type="EMBL" id="JAULSN010000001">
    <property type="protein sequence ID" value="KAK3383044.1"/>
    <property type="molecule type" value="Genomic_DNA"/>
</dbReference>
<evidence type="ECO:0000256" key="1">
    <source>
        <dbReference type="SAM" id="MobiDB-lite"/>
    </source>
</evidence>
<evidence type="ECO:0000313" key="2">
    <source>
        <dbReference type="EMBL" id="KAK3383044.1"/>
    </source>
</evidence>
<dbReference type="AlphaFoldDB" id="A0AAE0NKA6"/>
<sequence>MMTCKTWLLPPYIHGMTVMIGCYTIVHNTIAYDGGYLGLSVPGRHRHPNCLCSQYLRLASKVRHISRRRRRVESESGVWRRICPGREYLGEVSRFPRSRSKSSRPVQPFALSSLPVRATFRERDGLQRAHSGSVALGCCPYAPPLQHSHHRKPFPRRIRPPGSSGPTNHGA</sequence>